<protein>
    <recommendedName>
        <fullName evidence="3">DUF4179 domain-containing protein</fullName>
    </recommendedName>
</protein>
<proteinExistence type="predicted"/>
<dbReference type="RefSeq" id="WP_121682030.1">
    <property type="nucleotide sequence ID" value="NZ_RCVZ01000015.1"/>
</dbReference>
<evidence type="ECO:0000313" key="1">
    <source>
        <dbReference type="EMBL" id="RLQ93340.1"/>
    </source>
</evidence>
<evidence type="ECO:0000313" key="2">
    <source>
        <dbReference type="Proteomes" id="UP000276770"/>
    </source>
</evidence>
<dbReference type="OrthoDB" id="2957942at2"/>
<sequence>MGKFSLKKSLIIGGLIVTVFAGNALLGRDDQTSASLNHVSSKEDFEHLQYQISPGLKKAEKKGESKVIHKDINIPNTDKYIHIEKMWLDGDDLRFLYSVDTDEKADMLKDPGEGVPKITAMKIFNDDTFLKAFKDNNEKSVQNGIYYNHRIYYSVNFGSVKMMNQDPIQHINIELPVDITMQMDGKTISINDAKIPIRYDYRDPSLKEWKIDKSVVIRDHTLQIERLVTSDSENALYVRLDVPANDVLLKELDMFLLSDQSFWPMSNRPIPVGADSNEYVIHSMPFNEMPSSLDFIIKGAGFLGNDKLEFDLKNIQDLQHEKHGKTYHKLLLTAKQTNIYLEKAVFDSSMMLFTFKYEDVGVIDRRKPKLDPTDMFPVNWYKSKQLKSEPAQISGKNEKGEEVQFEDFANEGTNEYGLKLNKEFIQHSNDLHFEVKKFQYSIQLDKEFHLDLSTESGEK</sequence>
<dbReference type="AlphaFoldDB" id="A0A3L7JS85"/>
<keyword evidence="2" id="KW-1185">Reference proteome</keyword>
<organism evidence="1 2">
    <name type="scientific">Falsibacillus albus</name>
    <dbReference type="NCBI Taxonomy" id="2478915"/>
    <lineage>
        <taxon>Bacteria</taxon>
        <taxon>Bacillati</taxon>
        <taxon>Bacillota</taxon>
        <taxon>Bacilli</taxon>
        <taxon>Bacillales</taxon>
        <taxon>Bacillaceae</taxon>
        <taxon>Falsibacillus</taxon>
    </lineage>
</organism>
<accession>A0A3L7JS85</accession>
<dbReference type="Proteomes" id="UP000276770">
    <property type="component" value="Unassembled WGS sequence"/>
</dbReference>
<dbReference type="EMBL" id="RCVZ01000015">
    <property type="protein sequence ID" value="RLQ93340.1"/>
    <property type="molecule type" value="Genomic_DNA"/>
</dbReference>
<comment type="caution">
    <text evidence="1">The sequence shown here is derived from an EMBL/GenBank/DDBJ whole genome shotgun (WGS) entry which is preliminary data.</text>
</comment>
<gene>
    <name evidence="1" type="ORF">D9X91_17920</name>
</gene>
<reference evidence="1 2" key="1">
    <citation type="submission" date="2018-10" db="EMBL/GenBank/DDBJ databases">
        <title>Falsibacillus sp. genome draft.</title>
        <authorList>
            <person name="Shi S."/>
        </authorList>
    </citation>
    <scope>NUCLEOTIDE SEQUENCE [LARGE SCALE GENOMIC DNA]</scope>
    <source>
        <strain evidence="1 2">GY 10110</strain>
    </source>
</reference>
<name>A0A3L7JS85_9BACI</name>
<evidence type="ECO:0008006" key="3">
    <source>
        <dbReference type="Google" id="ProtNLM"/>
    </source>
</evidence>